<dbReference type="PANTHER" id="PTHR43384">
    <property type="entry name" value="SEPTUM SITE-DETERMINING PROTEIN MIND HOMOLOG, CHLOROPLASTIC-RELATED"/>
    <property type="match status" value="1"/>
</dbReference>
<accession>D5CMW2</accession>
<proteinExistence type="predicted"/>
<keyword evidence="2" id="KW-0067">ATP-binding</keyword>
<evidence type="ECO:0000256" key="1">
    <source>
        <dbReference type="ARBA" id="ARBA00022741"/>
    </source>
</evidence>
<protein>
    <submittedName>
        <fullName evidence="3">Putative MinD-related protein</fullName>
    </submittedName>
</protein>
<evidence type="ECO:0000313" key="3">
    <source>
        <dbReference type="EMBL" id="ADE10798.1"/>
    </source>
</evidence>
<name>D5CMW2_SIDLE</name>
<gene>
    <name evidence="3" type="ordered locus">Slit_0558</name>
</gene>
<dbReference type="InterPro" id="IPR027417">
    <property type="entry name" value="P-loop_NTPase"/>
</dbReference>
<dbReference type="RefSeq" id="WP_013028697.1">
    <property type="nucleotide sequence ID" value="NC_013959.1"/>
</dbReference>
<dbReference type="eggNOG" id="COG0455">
    <property type="taxonomic scope" value="Bacteria"/>
</dbReference>
<dbReference type="Proteomes" id="UP000001625">
    <property type="component" value="Chromosome"/>
</dbReference>
<dbReference type="GO" id="GO:0009898">
    <property type="term" value="C:cytoplasmic side of plasma membrane"/>
    <property type="evidence" value="ECO:0007669"/>
    <property type="project" value="TreeGrafter"/>
</dbReference>
<dbReference type="Gene3D" id="3.40.50.300">
    <property type="entry name" value="P-loop containing nucleotide triphosphate hydrolases"/>
    <property type="match status" value="1"/>
</dbReference>
<dbReference type="EMBL" id="CP001965">
    <property type="protein sequence ID" value="ADE10798.1"/>
    <property type="molecule type" value="Genomic_DNA"/>
</dbReference>
<dbReference type="KEGG" id="slt:Slit_0558"/>
<dbReference type="STRING" id="580332.Slit_0558"/>
<dbReference type="SUPFAM" id="SSF52540">
    <property type="entry name" value="P-loop containing nucleoside triphosphate hydrolases"/>
    <property type="match status" value="1"/>
</dbReference>
<dbReference type="AlphaFoldDB" id="D5CMW2"/>
<dbReference type="GO" id="GO:0051782">
    <property type="term" value="P:negative regulation of cell division"/>
    <property type="evidence" value="ECO:0007669"/>
    <property type="project" value="TreeGrafter"/>
</dbReference>
<evidence type="ECO:0000313" key="4">
    <source>
        <dbReference type="Proteomes" id="UP000001625"/>
    </source>
</evidence>
<dbReference type="PANTHER" id="PTHR43384:SF4">
    <property type="entry name" value="CELLULOSE BIOSYNTHESIS PROTEIN BCSQ-RELATED"/>
    <property type="match status" value="1"/>
</dbReference>
<dbReference type="InterPro" id="IPR017746">
    <property type="entry name" value="Cellulose_synthase_operon_BcsQ"/>
</dbReference>
<dbReference type="InterPro" id="IPR050625">
    <property type="entry name" value="ParA/MinD_ATPase"/>
</dbReference>
<dbReference type="Pfam" id="PF06564">
    <property type="entry name" value="CBP_BcsQ"/>
    <property type="match status" value="1"/>
</dbReference>
<keyword evidence="1" id="KW-0547">Nucleotide-binding</keyword>
<keyword evidence="4" id="KW-1185">Reference proteome</keyword>
<sequence length="297" mass="32098">MRSNHANDQAAGLRRLLARTSSRVVTVVGARDGLGATSIVVNLATALGSSGKDVLVLDENLSQDNVANTLALKARYDLLNVVRGDKTWQDVMLSGPQGVRILPVARAIQGLAKLDELQRQCLLESLSAAAKGMDVVLVDAARDGHSVCASLSGDEPLLLVLNATASGITESYALLKQMAMHNGRQAFDIVVNKVSSEREAMAVFDNMSLVARVHLQVRLEYLGYIPVDEKLKRATQLGRSVIEAFPAAQSSYAIREVAQGLLRAPRVPEEEQDVLGSVMQRLMRQARPVNNRVVTIP</sequence>
<organism evidence="3 4">
    <name type="scientific">Sideroxydans lithotrophicus (strain ES-1)</name>
    <dbReference type="NCBI Taxonomy" id="580332"/>
    <lineage>
        <taxon>Bacteria</taxon>
        <taxon>Pseudomonadati</taxon>
        <taxon>Pseudomonadota</taxon>
        <taxon>Betaproteobacteria</taxon>
        <taxon>Nitrosomonadales</taxon>
        <taxon>Gallionellaceae</taxon>
        <taxon>Sideroxydans</taxon>
    </lineage>
</organism>
<dbReference type="OrthoDB" id="5296586at2"/>
<dbReference type="GO" id="GO:0005524">
    <property type="term" value="F:ATP binding"/>
    <property type="evidence" value="ECO:0007669"/>
    <property type="project" value="UniProtKB-KW"/>
</dbReference>
<dbReference type="GO" id="GO:0016887">
    <property type="term" value="F:ATP hydrolysis activity"/>
    <property type="evidence" value="ECO:0007669"/>
    <property type="project" value="TreeGrafter"/>
</dbReference>
<dbReference type="HOGENOM" id="CLU_037612_0_0_4"/>
<dbReference type="GO" id="GO:0005829">
    <property type="term" value="C:cytosol"/>
    <property type="evidence" value="ECO:0007669"/>
    <property type="project" value="TreeGrafter"/>
</dbReference>
<reference evidence="3 4" key="1">
    <citation type="submission" date="2010-03" db="EMBL/GenBank/DDBJ databases">
        <title>Complete sequence of Sideroxydans lithotrophicus ES-1.</title>
        <authorList>
            <consortium name="US DOE Joint Genome Institute"/>
            <person name="Lucas S."/>
            <person name="Copeland A."/>
            <person name="Lapidus A."/>
            <person name="Cheng J.-F."/>
            <person name="Bruce D."/>
            <person name="Goodwin L."/>
            <person name="Pitluck S."/>
            <person name="Munk A.C."/>
            <person name="Detter J.C."/>
            <person name="Han C."/>
            <person name="Tapia R."/>
            <person name="Larimer F."/>
            <person name="Land M."/>
            <person name="Hauser L."/>
            <person name="Kyrpides N."/>
            <person name="Ivanova N."/>
            <person name="Emerson D."/>
            <person name="Woyke T."/>
        </authorList>
    </citation>
    <scope>NUCLEOTIDE SEQUENCE [LARGE SCALE GENOMIC DNA]</scope>
    <source>
        <strain evidence="3 4">ES-1</strain>
    </source>
</reference>
<evidence type="ECO:0000256" key="2">
    <source>
        <dbReference type="ARBA" id="ARBA00022840"/>
    </source>
</evidence>